<dbReference type="Gene3D" id="2.60.120.10">
    <property type="entry name" value="Jelly Rolls"/>
    <property type="match status" value="1"/>
</dbReference>
<dbReference type="InterPro" id="IPR014710">
    <property type="entry name" value="RmlC-like_jellyroll"/>
</dbReference>
<keyword evidence="2" id="KW-1185">Reference proteome</keyword>
<name>A0A2T0SQK7_9PSEU</name>
<accession>A0A2T0SQK7</accession>
<proteinExistence type="predicted"/>
<evidence type="ECO:0000313" key="2">
    <source>
        <dbReference type="Proteomes" id="UP000239494"/>
    </source>
</evidence>
<dbReference type="EMBL" id="PVTF01000013">
    <property type="protein sequence ID" value="PRY35688.1"/>
    <property type="molecule type" value="Genomic_DNA"/>
</dbReference>
<organism evidence="1 2">
    <name type="scientific">Umezawaea tangerina</name>
    <dbReference type="NCBI Taxonomy" id="84725"/>
    <lineage>
        <taxon>Bacteria</taxon>
        <taxon>Bacillati</taxon>
        <taxon>Actinomycetota</taxon>
        <taxon>Actinomycetes</taxon>
        <taxon>Pseudonocardiales</taxon>
        <taxon>Pseudonocardiaceae</taxon>
        <taxon>Umezawaea</taxon>
    </lineage>
</organism>
<sequence>MTMYAKDDLRSQLASVPSERVAVDPSTPVSPAQYLELTRRPPTAVSPAGSRTWVARGQNVVFAYTEAVAGDCFIRDDQPDEYAVLQYSDSASIRVVAGGEQAKVDEEAFVVVPPGDSVLEALTAGPVIRVFSSVAEDLRDAAFNADAYAEPDPRCAPLEPWPDPAGGFRLRVYPLAETPIAEGRFGRIFRTTNLMVNFLAEERTPRDPLKLSPHHHDDFEQLSLALKGEFIHHMQYPWGPDSTAWRPEEHGRVGSPSITVIPPPSVHTTQGVGPHQQLVDIFSPPRQDFSARPGWVLNATDYPAR</sequence>
<gene>
    <name evidence="1" type="ORF">CLV43_113115</name>
</gene>
<protein>
    <recommendedName>
        <fullName evidence="3">5-deoxy-glucuronate isomerase</fullName>
    </recommendedName>
</protein>
<dbReference type="SUPFAM" id="SSF51182">
    <property type="entry name" value="RmlC-like cupins"/>
    <property type="match status" value="1"/>
</dbReference>
<comment type="caution">
    <text evidence="1">The sequence shown here is derived from an EMBL/GenBank/DDBJ whole genome shotgun (WGS) entry which is preliminary data.</text>
</comment>
<dbReference type="InterPro" id="IPR011051">
    <property type="entry name" value="RmlC_Cupin_sf"/>
</dbReference>
<reference evidence="1 2" key="1">
    <citation type="submission" date="2018-03" db="EMBL/GenBank/DDBJ databases">
        <title>Genomic Encyclopedia of Archaeal and Bacterial Type Strains, Phase II (KMG-II): from individual species to whole genera.</title>
        <authorList>
            <person name="Goeker M."/>
        </authorList>
    </citation>
    <scope>NUCLEOTIDE SEQUENCE [LARGE SCALE GENOMIC DNA]</scope>
    <source>
        <strain evidence="1 2">DSM 44720</strain>
    </source>
</reference>
<evidence type="ECO:0000313" key="1">
    <source>
        <dbReference type="EMBL" id="PRY35688.1"/>
    </source>
</evidence>
<dbReference type="Proteomes" id="UP000239494">
    <property type="component" value="Unassembled WGS sequence"/>
</dbReference>
<dbReference type="AlphaFoldDB" id="A0A2T0SQK7"/>
<evidence type="ECO:0008006" key="3">
    <source>
        <dbReference type="Google" id="ProtNLM"/>
    </source>
</evidence>
<dbReference type="RefSeq" id="WP_245887223.1">
    <property type="nucleotide sequence ID" value="NZ_PVTF01000013.1"/>
</dbReference>